<sequence>MLQEGLIQPSTSPFSSPVLLVRKKDGAWRFCVDYRALNAITVRDRFPIPSIDELHGAHYFSKLDLLAGYHQIRIKTEDVEKTAFRTHDGHYEFLIMPFGHSNAPSTFQALMNGVFRPYLRLSK</sequence>
<evidence type="ECO:0000313" key="10">
    <source>
        <dbReference type="Proteomes" id="UP000233551"/>
    </source>
</evidence>
<name>A0A2I0JXW0_PUNGR</name>
<dbReference type="Pfam" id="PF00078">
    <property type="entry name" value="RVT_1"/>
    <property type="match status" value="1"/>
</dbReference>
<comment type="caution">
    <text evidence="9">The sequence shown here is derived from an EMBL/GenBank/DDBJ whole genome shotgun (WGS) entry which is preliminary data.</text>
</comment>
<protein>
    <recommendedName>
        <fullName evidence="8">Reverse transcriptase domain-containing protein</fullName>
    </recommendedName>
</protein>
<evidence type="ECO:0000256" key="5">
    <source>
        <dbReference type="ARBA" id="ARBA00022759"/>
    </source>
</evidence>
<dbReference type="PANTHER" id="PTHR24559:SF434">
    <property type="entry name" value="RNA-DIRECTED DNA POLYMERASE HOMOLOG"/>
    <property type="match status" value="1"/>
</dbReference>
<dbReference type="InterPro" id="IPR000477">
    <property type="entry name" value="RT_dom"/>
</dbReference>
<reference evidence="9 10" key="1">
    <citation type="submission" date="2017-11" db="EMBL/GenBank/DDBJ databases">
        <title>De-novo sequencing of pomegranate (Punica granatum L.) genome.</title>
        <authorList>
            <person name="Akparov Z."/>
            <person name="Amiraslanov A."/>
            <person name="Hajiyeva S."/>
            <person name="Abbasov M."/>
            <person name="Kaur K."/>
            <person name="Hamwieh A."/>
            <person name="Solovyev V."/>
            <person name="Salamov A."/>
            <person name="Braich B."/>
            <person name="Kosarev P."/>
            <person name="Mahmoud A."/>
            <person name="Hajiyev E."/>
            <person name="Babayeva S."/>
            <person name="Izzatullayeva V."/>
            <person name="Mammadov A."/>
            <person name="Mammadov A."/>
            <person name="Sharifova S."/>
            <person name="Ojaghi J."/>
            <person name="Eynullazada K."/>
            <person name="Bayramov B."/>
            <person name="Abdulazimova A."/>
            <person name="Shahmuradov I."/>
        </authorList>
    </citation>
    <scope>NUCLEOTIDE SEQUENCE [LARGE SCALE GENOMIC DNA]</scope>
    <source>
        <strain evidence="10">cv. AG2017</strain>
        <tissue evidence="9">Leaf</tissue>
    </source>
</reference>
<evidence type="ECO:0000259" key="8">
    <source>
        <dbReference type="Pfam" id="PF00078"/>
    </source>
</evidence>
<dbReference type="STRING" id="22663.A0A2I0JXW0"/>
<dbReference type="GO" id="GO:0006508">
    <property type="term" value="P:proteolysis"/>
    <property type="evidence" value="ECO:0007669"/>
    <property type="project" value="UniProtKB-KW"/>
</dbReference>
<evidence type="ECO:0000256" key="6">
    <source>
        <dbReference type="ARBA" id="ARBA00022801"/>
    </source>
</evidence>
<dbReference type="InterPro" id="IPR053134">
    <property type="entry name" value="RNA-dir_DNA_polymerase"/>
</dbReference>
<dbReference type="Gene3D" id="3.10.10.10">
    <property type="entry name" value="HIV Type 1 Reverse Transcriptase, subunit A, domain 1"/>
    <property type="match status" value="1"/>
</dbReference>
<evidence type="ECO:0000256" key="7">
    <source>
        <dbReference type="ARBA" id="ARBA00022918"/>
    </source>
</evidence>
<keyword evidence="5" id="KW-0255">Endonuclease</keyword>
<dbReference type="Proteomes" id="UP000233551">
    <property type="component" value="Unassembled WGS sequence"/>
</dbReference>
<dbReference type="InterPro" id="IPR043502">
    <property type="entry name" value="DNA/RNA_pol_sf"/>
</dbReference>
<dbReference type="EMBL" id="PGOL01001069">
    <property type="protein sequence ID" value="PKI61178.1"/>
    <property type="molecule type" value="Genomic_DNA"/>
</dbReference>
<keyword evidence="3" id="KW-0548">Nucleotidyltransferase</keyword>
<keyword evidence="4" id="KW-0540">Nuclease</keyword>
<keyword evidence="10" id="KW-1185">Reference proteome</keyword>
<proteinExistence type="predicted"/>
<dbReference type="GO" id="GO:0003964">
    <property type="term" value="F:RNA-directed DNA polymerase activity"/>
    <property type="evidence" value="ECO:0007669"/>
    <property type="project" value="UniProtKB-KW"/>
</dbReference>
<dbReference type="SUPFAM" id="SSF56672">
    <property type="entry name" value="DNA/RNA polymerases"/>
    <property type="match status" value="1"/>
</dbReference>
<keyword evidence="7" id="KW-0695">RNA-directed DNA polymerase</keyword>
<dbReference type="CDD" id="cd01647">
    <property type="entry name" value="RT_LTR"/>
    <property type="match status" value="1"/>
</dbReference>
<evidence type="ECO:0000256" key="3">
    <source>
        <dbReference type="ARBA" id="ARBA00022695"/>
    </source>
</evidence>
<evidence type="ECO:0000313" key="9">
    <source>
        <dbReference type="EMBL" id="PKI61178.1"/>
    </source>
</evidence>
<accession>A0A2I0JXW0</accession>
<evidence type="ECO:0000256" key="1">
    <source>
        <dbReference type="ARBA" id="ARBA00022670"/>
    </source>
</evidence>
<dbReference type="GO" id="GO:0008233">
    <property type="term" value="F:peptidase activity"/>
    <property type="evidence" value="ECO:0007669"/>
    <property type="project" value="UniProtKB-KW"/>
</dbReference>
<keyword evidence="2" id="KW-0808">Transferase</keyword>
<organism evidence="9 10">
    <name type="scientific">Punica granatum</name>
    <name type="common">Pomegranate</name>
    <dbReference type="NCBI Taxonomy" id="22663"/>
    <lineage>
        <taxon>Eukaryota</taxon>
        <taxon>Viridiplantae</taxon>
        <taxon>Streptophyta</taxon>
        <taxon>Embryophyta</taxon>
        <taxon>Tracheophyta</taxon>
        <taxon>Spermatophyta</taxon>
        <taxon>Magnoliopsida</taxon>
        <taxon>eudicotyledons</taxon>
        <taxon>Gunneridae</taxon>
        <taxon>Pentapetalae</taxon>
        <taxon>rosids</taxon>
        <taxon>malvids</taxon>
        <taxon>Myrtales</taxon>
        <taxon>Lythraceae</taxon>
        <taxon>Punica</taxon>
    </lineage>
</organism>
<gene>
    <name evidence="9" type="ORF">CRG98_018409</name>
</gene>
<evidence type="ECO:0000256" key="4">
    <source>
        <dbReference type="ARBA" id="ARBA00022722"/>
    </source>
</evidence>
<evidence type="ECO:0000256" key="2">
    <source>
        <dbReference type="ARBA" id="ARBA00022679"/>
    </source>
</evidence>
<feature type="domain" description="Reverse transcriptase" evidence="8">
    <location>
        <begin position="21"/>
        <end position="118"/>
    </location>
</feature>
<keyword evidence="6" id="KW-0378">Hydrolase</keyword>
<keyword evidence="1" id="KW-0645">Protease</keyword>
<dbReference type="FunFam" id="3.10.10.10:FF:000007">
    <property type="entry name" value="Retrovirus-related Pol polyprotein from transposon 17.6-like Protein"/>
    <property type="match status" value="1"/>
</dbReference>
<dbReference type="AlphaFoldDB" id="A0A2I0JXW0"/>
<dbReference type="GO" id="GO:0004519">
    <property type="term" value="F:endonuclease activity"/>
    <property type="evidence" value="ECO:0007669"/>
    <property type="project" value="UniProtKB-KW"/>
</dbReference>
<dbReference type="PANTHER" id="PTHR24559">
    <property type="entry name" value="TRANSPOSON TY3-I GAG-POL POLYPROTEIN"/>
    <property type="match status" value="1"/>
</dbReference>